<evidence type="ECO:0000256" key="7">
    <source>
        <dbReference type="SAM" id="Phobius"/>
    </source>
</evidence>
<dbReference type="GO" id="GO:0090447">
    <property type="term" value="F:glycerol-3-phosphate 2-O-acyltransferase activity"/>
    <property type="evidence" value="ECO:0007669"/>
    <property type="project" value="TreeGrafter"/>
</dbReference>
<dbReference type="GO" id="GO:0016020">
    <property type="term" value="C:membrane"/>
    <property type="evidence" value="ECO:0007669"/>
    <property type="project" value="UniProtKB-SubCell"/>
</dbReference>
<evidence type="ECO:0000256" key="2">
    <source>
        <dbReference type="ARBA" id="ARBA00007937"/>
    </source>
</evidence>
<dbReference type="EnsemblPlants" id="LPERR01G12540.1">
    <property type="protein sequence ID" value="LPERR01G12540.1"/>
    <property type="gene ID" value="LPERR01G12540"/>
</dbReference>
<evidence type="ECO:0000313" key="9">
    <source>
        <dbReference type="EnsemblPlants" id="LPERR01G12540.1"/>
    </source>
</evidence>
<evidence type="ECO:0000256" key="6">
    <source>
        <dbReference type="ARBA" id="ARBA00023136"/>
    </source>
</evidence>
<dbReference type="Pfam" id="PF23270">
    <property type="entry name" value="HAD_RAM2_N"/>
    <property type="match status" value="1"/>
</dbReference>
<proteinExistence type="inferred from homology"/>
<keyword evidence="5 7" id="KW-1133">Transmembrane helix</keyword>
<feature type="transmembrane region" description="Helical" evidence="7">
    <location>
        <begin position="84"/>
        <end position="113"/>
    </location>
</feature>
<evidence type="ECO:0000259" key="8">
    <source>
        <dbReference type="SMART" id="SM00563"/>
    </source>
</evidence>
<dbReference type="HOGENOM" id="CLU_028504_1_0_1"/>
<name>A0A0D9V0D4_9ORYZ</name>
<reference evidence="10" key="2">
    <citation type="submission" date="2013-12" db="EMBL/GenBank/DDBJ databases">
        <authorList>
            <person name="Yu Y."/>
            <person name="Lee S."/>
            <person name="de Baynast K."/>
            <person name="Wissotski M."/>
            <person name="Liu L."/>
            <person name="Talag J."/>
            <person name="Goicoechea J."/>
            <person name="Angelova A."/>
            <person name="Jetty R."/>
            <person name="Kudrna D."/>
            <person name="Golser W."/>
            <person name="Rivera L."/>
            <person name="Zhang J."/>
            <person name="Wing R."/>
        </authorList>
    </citation>
    <scope>NUCLEOTIDE SEQUENCE</scope>
</reference>
<feature type="domain" description="Phospholipid/glycerol acyltransferase" evidence="8">
    <location>
        <begin position="332"/>
        <end position="436"/>
    </location>
</feature>
<evidence type="ECO:0000256" key="4">
    <source>
        <dbReference type="ARBA" id="ARBA00022692"/>
    </source>
</evidence>
<dbReference type="InterPro" id="IPR002123">
    <property type="entry name" value="Plipid/glycerol_acylTrfase"/>
</dbReference>
<evidence type="ECO:0000256" key="1">
    <source>
        <dbReference type="ARBA" id="ARBA00004141"/>
    </source>
</evidence>
<dbReference type="Gramene" id="LPERR01G12540.1">
    <property type="protein sequence ID" value="LPERR01G12540.1"/>
    <property type="gene ID" value="LPERR01G12540"/>
</dbReference>
<dbReference type="SUPFAM" id="SSF69593">
    <property type="entry name" value="Glycerol-3-phosphate (1)-acyltransferase"/>
    <property type="match status" value="1"/>
</dbReference>
<organism evidence="9 10">
    <name type="scientific">Leersia perrieri</name>
    <dbReference type="NCBI Taxonomy" id="77586"/>
    <lineage>
        <taxon>Eukaryota</taxon>
        <taxon>Viridiplantae</taxon>
        <taxon>Streptophyta</taxon>
        <taxon>Embryophyta</taxon>
        <taxon>Tracheophyta</taxon>
        <taxon>Spermatophyta</taxon>
        <taxon>Magnoliopsida</taxon>
        <taxon>Liliopsida</taxon>
        <taxon>Poales</taxon>
        <taxon>Poaceae</taxon>
        <taxon>BOP clade</taxon>
        <taxon>Oryzoideae</taxon>
        <taxon>Oryzeae</taxon>
        <taxon>Oryzinae</taxon>
        <taxon>Leersia</taxon>
    </lineage>
</organism>
<evidence type="ECO:0000313" key="10">
    <source>
        <dbReference type="Proteomes" id="UP000032180"/>
    </source>
</evidence>
<dbReference type="InterPro" id="IPR056462">
    <property type="entry name" value="HAD_RAM2/GPAT1-8"/>
</dbReference>
<keyword evidence="10" id="KW-1185">Reference proteome</keyword>
<dbReference type="STRING" id="77586.A0A0D9V0D4"/>
<dbReference type="GO" id="GO:0016791">
    <property type="term" value="F:phosphatase activity"/>
    <property type="evidence" value="ECO:0007669"/>
    <property type="project" value="TreeGrafter"/>
</dbReference>
<keyword evidence="6 7" id="KW-0472">Membrane</keyword>
<accession>A0A0D9V0D4</accession>
<dbReference type="PANTHER" id="PTHR15486:SF90">
    <property type="entry name" value="OS01G0329000 PROTEIN"/>
    <property type="match status" value="1"/>
</dbReference>
<dbReference type="CDD" id="cd06551">
    <property type="entry name" value="LPLAT"/>
    <property type="match status" value="1"/>
</dbReference>
<evidence type="ECO:0000256" key="5">
    <source>
        <dbReference type="ARBA" id="ARBA00022989"/>
    </source>
</evidence>
<dbReference type="AlphaFoldDB" id="A0A0D9V0D4"/>
<dbReference type="SMART" id="SM00563">
    <property type="entry name" value="PlsC"/>
    <property type="match status" value="1"/>
</dbReference>
<dbReference type="eggNOG" id="ENOG502QRJ7">
    <property type="taxonomic scope" value="Eukaryota"/>
</dbReference>
<evidence type="ECO:0000256" key="3">
    <source>
        <dbReference type="ARBA" id="ARBA00022679"/>
    </source>
</evidence>
<dbReference type="PANTHER" id="PTHR15486">
    <property type="entry name" value="ANCIENT UBIQUITOUS PROTEIN"/>
    <property type="match status" value="1"/>
</dbReference>
<reference evidence="9" key="3">
    <citation type="submission" date="2015-04" db="UniProtKB">
        <authorList>
            <consortium name="EnsemblPlants"/>
        </authorList>
    </citation>
    <scope>IDENTIFICATION</scope>
</reference>
<dbReference type="Pfam" id="PF01553">
    <property type="entry name" value="Acyltransferase"/>
    <property type="match status" value="1"/>
</dbReference>
<reference evidence="9 10" key="1">
    <citation type="submission" date="2012-08" db="EMBL/GenBank/DDBJ databases">
        <title>Oryza genome evolution.</title>
        <authorList>
            <person name="Wing R.A."/>
        </authorList>
    </citation>
    <scope>NUCLEOTIDE SEQUENCE</scope>
</reference>
<feature type="transmembrane region" description="Helical" evidence="7">
    <location>
        <begin position="286"/>
        <end position="307"/>
    </location>
</feature>
<comment type="similarity">
    <text evidence="2">Belongs to the GPAT/DAPAT family.</text>
</comment>
<sequence>MAKVFTKSLLSFFFYIFNKVVKTLKSSSHAPPPPPMPTTSADNMITRWSSESDDDDEPPANGTTTTVLCKVEGGLLMSPSTFPYFMLAALESGGLGLIRAILLLLMYPALILLGHDRAIRAMAMVSFAGVSSKDGGGAFRLMGRAVMPKLLLEDVSAEVFDAAVRRRRRRVVCVSGMPREMVEPFLNEYLGVDAVVAPEMRAFGGYCLGVMESDGEVMRRLDMEEVIGGGDEFVVGIGGHGRSFRQLFDTCCKPLVFHDGRTAFRPTPSATLAMFAWLPLSTLLAVLRAAVFLLLPFSLSVPLLAALGMHSRRITTPSSPSPSPSPAADQCRLFVSNHRSIVDALYISAATGRDDLAAATYGISRLSEILSPIRTFRLTRRRAADLAAMRAHLSGGGGGLVVCPEGTTCREPYLLRFSPLFTELGADVQPVALHSEASMFHGTTAGGRKLLDPLFLLMNPTLAYVVQFLEPVAVSGGGPEMANEVQRRIGEALEYTCTALTRRDKYLALTGNDGRVGTVTATNKKIRS</sequence>
<protein>
    <recommendedName>
        <fullName evidence="8">Phospholipid/glycerol acyltransferase domain-containing protein</fullName>
    </recommendedName>
</protein>
<comment type="subcellular location">
    <subcellularLocation>
        <location evidence="1">Membrane</location>
        <topology evidence="1">Multi-pass membrane protein</topology>
    </subcellularLocation>
</comment>
<dbReference type="Proteomes" id="UP000032180">
    <property type="component" value="Chromosome 1"/>
</dbReference>
<keyword evidence="3" id="KW-0808">Transferase</keyword>
<dbReference type="GO" id="GO:0010143">
    <property type="term" value="P:cutin biosynthetic process"/>
    <property type="evidence" value="ECO:0007669"/>
    <property type="project" value="TreeGrafter"/>
</dbReference>
<keyword evidence="4 7" id="KW-0812">Transmembrane</keyword>